<dbReference type="PANTHER" id="PTHR46609:SF8">
    <property type="entry name" value="YQAJ VIRAL RECOMBINASE DOMAIN-CONTAINING PROTEIN"/>
    <property type="match status" value="1"/>
</dbReference>
<dbReference type="InterPro" id="IPR011335">
    <property type="entry name" value="Restrct_endonuc-II-like"/>
</dbReference>
<protein>
    <recommendedName>
        <fullName evidence="2">YqaJ viral recombinase domain-containing protein</fullName>
    </recommendedName>
</protein>
<comment type="caution">
    <text evidence="3">The sequence shown here is derived from an EMBL/GenBank/DDBJ whole genome shotgun (WGS) entry which is preliminary data.</text>
</comment>
<organism evidence="3 4">
    <name type="scientific">Amblyomma americanum</name>
    <name type="common">Lone star tick</name>
    <dbReference type="NCBI Taxonomy" id="6943"/>
    <lineage>
        <taxon>Eukaryota</taxon>
        <taxon>Metazoa</taxon>
        <taxon>Ecdysozoa</taxon>
        <taxon>Arthropoda</taxon>
        <taxon>Chelicerata</taxon>
        <taxon>Arachnida</taxon>
        <taxon>Acari</taxon>
        <taxon>Parasitiformes</taxon>
        <taxon>Ixodida</taxon>
        <taxon>Ixodoidea</taxon>
        <taxon>Ixodidae</taxon>
        <taxon>Amblyomminae</taxon>
        <taxon>Amblyomma</taxon>
    </lineage>
</organism>
<dbReference type="InterPro" id="IPR019080">
    <property type="entry name" value="YqaJ_viral_recombinase"/>
</dbReference>
<dbReference type="Gene3D" id="3.90.320.10">
    <property type="match status" value="1"/>
</dbReference>
<dbReference type="PANTHER" id="PTHR46609">
    <property type="entry name" value="EXONUCLEASE, PHAGE-TYPE/RECB, C-TERMINAL DOMAIN-CONTAINING PROTEIN"/>
    <property type="match status" value="1"/>
</dbReference>
<evidence type="ECO:0000313" key="4">
    <source>
        <dbReference type="Proteomes" id="UP001321473"/>
    </source>
</evidence>
<feature type="compositionally biased region" description="Basic and acidic residues" evidence="1">
    <location>
        <begin position="41"/>
        <end position="50"/>
    </location>
</feature>
<dbReference type="Pfam" id="PF09588">
    <property type="entry name" value="YqaJ"/>
    <property type="match status" value="1"/>
</dbReference>
<dbReference type="GO" id="GO:0006281">
    <property type="term" value="P:DNA repair"/>
    <property type="evidence" value="ECO:0007669"/>
    <property type="project" value="UniProtKB-ARBA"/>
</dbReference>
<feature type="region of interest" description="Disordered" evidence="1">
    <location>
        <begin position="1"/>
        <end position="62"/>
    </location>
</feature>
<dbReference type="InterPro" id="IPR011604">
    <property type="entry name" value="PDDEXK-like_dom_sf"/>
</dbReference>
<dbReference type="InterPro" id="IPR051703">
    <property type="entry name" value="NF-kappa-B_Signaling_Reg"/>
</dbReference>
<accession>A0AAQ4FF57</accession>
<feature type="domain" description="YqaJ viral recombinase" evidence="2">
    <location>
        <begin position="170"/>
        <end position="275"/>
    </location>
</feature>
<gene>
    <name evidence="3" type="ORF">V5799_008192</name>
</gene>
<reference evidence="3 4" key="1">
    <citation type="journal article" date="2023" name="Arcadia Sci">
        <title>De novo assembly of a long-read Amblyomma americanum tick genome.</title>
        <authorList>
            <person name="Chou S."/>
            <person name="Poskanzer K.E."/>
            <person name="Rollins M."/>
            <person name="Thuy-Boun P.S."/>
        </authorList>
    </citation>
    <scope>NUCLEOTIDE SEQUENCE [LARGE SCALE GENOMIC DNA]</scope>
    <source>
        <strain evidence="3">F_SG_1</strain>
        <tissue evidence="3">Salivary glands</tissue>
    </source>
</reference>
<dbReference type="CDD" id="cd22343">
    <property type="entry name" value="PDDEXK_lambda_exonuclease-like"/>
    <property type="match status" value="1"/>
</dbReference>
<keyword evidence="4" id="KW-1185">Reference proteome</keyword>
<dbReference type="EMBL" id="JARKHS020003556">
    <property type="protein sequence ID" value="KAK8785443.1"/>
    <property type="molecule type" value="Genomic_DNA"/>
</dbReference>
<dbReference type="Proteomes" id="UP001321473">
    <property type="component" value="Unassembled WGS sequence"/>
</dbReference>
<sequence>MPSKNSRYGKRKPAGARIANTRKRPALENEAPTSKRHSPRYRGDLSHPAEDYSTPEVNEHNPRPADVEALIREPEVPGSALSSSSSSVMSATGSCDEDIAIGGSATTSVKNGSVSAGIQGRRIVSLQYLLSSLQKTALHAPFNCTLADMDSTSIEDLQRATSKQSGSTVWKQERRKRLTASLFGATCKMKPTTGCGRTVGDILYKEITSEAIRYGKDHERLALKRIENECNVVVKERGLFVDQESPFLGASPDGLIGEDVLVEVKCPYSARDLTPLEGVRAKKITGCEENKNRRLQL</sequence>
<name>A0AAQ4FF57_AMBAM</name>
<dbReference type="AlphaFoldDB" id="A0AAQ4FF57"/>
<evidence type="ECO:0000256" key="1">
    <source>
        <dbReference type="SAM" id="MobiDB-lite"/>
    </source>
</evidence>
<evidence type="ECO:0000259" key="2">
    <source>
        <dbReference type="Pfam" id="PF09588"/>
    </source>
</evidence>
<evidence type="ECO:0000313" key="3">
    <source>
        <dbReference type="EMBL" id="KAK8785443.1"/>
    </source>
</evidence>
<feature type="compositionally biased region" description="Basic residues" evidence="1">
    <location>
        <begin position="7"/>
        <end position="24"/>
    </location>
</feature>
<dbReference type="SUPFAM" id="SSF52980">
    <property type="entry name" value="Restriction endonuclease-like"/>
    <property type="match status" value="1"/>
</dbReference>
<proteinExistence type="predicted"/>